<dbReference type="RefSeq" id="WP_075066577.1">
    <property type="nucleotide sequence ID" value="NZ_LKAJ02000001.1"/>
</dbReference>
<name>A0A0Q9YK27_9GAMM</name>
<dbReference type="GO" id="GO:0009432">
    <property type="term" value="P:SOS response"/>
    <property type="evidence" value="ECO:0007669"/>
    <property type="project" value="UniProtKB-KW"/>
</dbReference>
<evidence type="ECO:0000256" key="3">
    <source>
        <dbReference type="ARBA" id="ARBA00022801"/>
    </source>
</evidence>
<evidence type="ECO:0000259" key="9">
    <source>
        <dbReference type="Pfam" id="PF00717"/>
    </source>
</evidence>
<dbReference type="GO" id="GO:0004252">
    <property type="term" value="F:serine-type endopeptidase activity"/>
    <property type="evidence" value="ECO:0007669"/>
    <property type="project" value="UniProtKB-EC"/>
</dbReference>
<dbReference type="InterPro" id="IPR006197">
    <property type="entry name" value="Peptidase_S24_LexA"/>
</dbReference>
<dbReference type="PRINTS" id="PR00726">
    <property type="entry name" value="LEXASERPTASE"/>
</dbReference>
<dbReference type="PATRIC" id="fig|1590043.3.peg.1993"/>
<dbReference type="Gene3D" id="2.10.109.10">
    <property type="entry name" value="Umud Fragment, subunit A"/>
    <property type="match status" value="1"/>
</dbReference>
<organism evidence="10">
    <name type="scientific">Candidatus Berkiella aquae</name>
    <dbReference type="NCBI Taxonomy" id="295108"/>
    <lineage>
        <taxon>Bacteria</taxon>
        <taxon>Pseudomonadati</taxon>
        <taxon>Pseudomonadota</taxon>
        <taxon>Gammaproteobacteria</taxon>
        <taxon>Candidatus Berkiellales</taxon>
        <taxon>Candidatus Berkiellaceae</taxon>
        <taxon>Candidatus Berkiella</taxon>
    </lineage>
</organism>
<keyword evidence="2" id="KW-0227">DNA damage</keyword>
<sequence>MTQQKLPARKGKWQSPPRGGKRDGAGRPHGSGKYGEPTRAIRVPHSLVEELQQFLVAYGQKDSVMPPSALPAALTPHNKAVPLYGHKIAAGFPSPADDHQDTPLDLNEHLIKNPATTFFVRVEGDSMINAGIFPNDMLVVDLSLEPQDSNVVIAFVNGEFTVKRLKIAKNQQVTLLPENEKYNPIVIKEEMEFRLWGVVTNVIHAL</sequence>
<dbReference type="InterPro" id="IPR050077">
    <property type="entry name" value="LexA_repressor"/>
</dbReference>
<comment type="caution">
    <text evidence="10">The sequence shown here is derived from an EMBL/GenBank/DDBJ whole genome shotgun (WGS) entry which is preliminary data.</text>
</comment>
<reference evidence="10" key="1">
    <citation type="submission" date="2015-09" db="EMBL/GenBank/DDBJ databases">
        <title>Draft Genome Sequences of Two Novel Amoeba-resistant Intranuclear Bacteria, Candidatus Berkiella cookevillensis and Candidatus Berkiella aquae.</title>
        <authorList>
            <person name="Mehari Y.T."/>
            <person name="Arivett B.A."/>
            <person name="Farone A.L."/>
            <person name="Gunderson J.H."/>
            <person name="Farone M.B."/>
        </authorList>
    </citation>
    <scope>NUCLEOTIDE SEQUENCE [LARGE SCALE GENOMIC DNA]</scope>
    <source>
        <strain evidence="10">HT99</strain>
    </source>
</reference>
<evidence type="ECO:0000256" key="6">
    <source>
        <dbReference type="ARBA" id="ARBA00023236"/>
    </source>
</evidence>
<dbReference type="EMBL" id="LKAJ02000001">
    <property type="protein sequence ID" value="MCS5710011.1"/>
    <property type="molecule type" value="Genomic_DNA"/>
</dbReference>
<keyword evidence="12" id="KW-1185">Reference proteome</keyword>
<feature type="region of interest" description="Disordered" evidence="8">
    <location>
        <begin position="1"/>
        <end position="38"/>
    </location>
</feature>
<evidence type="ECO:0000256" key="1">
    <source>
        <dbReference type="ARBA" id="ARBA00007484"/>
    </source>
</evidence>
<keyword evidence="11" id="KW-0548">Nucleotidyltransferase</keyword>
<keyword evidence="3 7" id="KW-0378">Hydrolase</keyword>
<dbReference type="PANTHER" id="PTHR33516">
    <property type="entry name" value="LEXA REPRESSOR"/>
    <property type="match status" value="1"/>
</dbReference>
<dbReference type="PANTHER" id="PTHR33516:SF2">
    <property type="entry name" value="LEXA REPRESSOR-RELATED"/>
    <property type="match status" value="1"/>
</dbReference>
<dbReference type="SUPFAM" id="SSF51306">
    <property type="entry name" value="LexA/Signal peptidase"/>
    <property type="match status" value="1"/>
</dbReference>
<dbReference type="AlphaFoldDB" id="A0A0Q9YK27"/>
<feature type="domain" description="Peptidase S24/S26A/S26B/S26C" evidence="9">
    <location>
        <begin position="82"/>
        <end position="199"/>
    </location>
</feature>
<dbReference type="Pfam" id="PF00717">
    <property type="entry name" value="Peptidase_S24"/>
    <property type="match status" value="1"/>
</dbReference>
<dbReference type="GO" id="GO:0006281">
    <property type="term" value="P:DNA repair"/>
    <property type="evidence" value="ECO:0007669"/>
    <property type="project" value="UniProtKB-KW"/>
</dbReference>
<evidence type="ECO:0000256" key="5">
    <source>
        <dbReference type="ARBA" id="ARBA00023204"/>
    </source>
</evidence>
<dbReference type="InterPro" id="IPR036286">
    <property type="entry name" value="LexA/Signal_pep-like_sf"/>
</dbReference>
<dbReference type="GO" id="GO:0003887">
    <property type="term" value="F:DNA-directed DNA polymerase activity"/>
    <property type="evidence" value="ECO:0007669"/>
    <property type="project" value="UniProtKB-EC"/>
</dbReference>
<keyword evidence="6" id="KW-0742">SOS response</keyword>
<protein>
    <submittedName>
        <fullName evidence="10">LexA repressor</fullName>
        <ecNumber evidence="10">3.4.21.88</ecNumber>
    </submittedName>
    <submittedName>
        <fullName evidence="11">Translesion error-prone DNA polymerase V autoproteolytic subunit</fullName>
        <ecNumber evidence="11">2.7.7.7</ecNumber>
    </submittedName>
</protein>
<evidence type="ECO:0000313" key="12">
    <source>
        <dbReference type="Proteomes" id="UP000051497"/>
    </source>
</evidence>
<dbReference type="EMBL" id="LKAJ01000007">
    <property type="protein sequence ID" value="KRG21035.1"/>
    <property type="molecule type" value="Genomic_DNA"/>
</dbReference>
<dbReference type="EC" id="3.4.21.88" evidence="10"/>
<evidence type="ECO:0000313" key="10">
    <source>
        <dbReference type="EMBL" id="KRG21035.1"/>
    </source>
</evidence>
<dbReference type="OrthoDB" id="9787787at2"/>
<evidence type="ECO:0000256" key="8">
    <source>
        <dbReference type="SAM" id="MobiDB-lite"/>
    </source>
</evidence>
<dbReference type="Proteomes" id="UP000051497">
    <property type="component" value="Unassembled WGS sequence"/>
</dbReference>
<reference evidence="11" key="2">
    <citation type="journal article" date="2016" name="Genome Announc.">
        <title>Draft Genome Sequences of Two Novel Amoeba-Resistant Intranuclear Bacteria, 'Candidatus Berkiella cookevillensis' and 'Candidatus Berkiella aquae'.</title>
        <authorList>
            <person name="Mehari Y.T."/>
            <person name="Arivett B.A."/>
            <person name="Farone A.L."/>
            <person name="Gunderson J.H."/>
            <person name="Farone M.B."/>
        </authorList>
    </citation>
    <scope>NUCLEOTIDE SEQUENCE</scope>
    <source>
        <strain evidence="11">HT99</strain>
    </source>
</reference>
<dbReference type="EC" id="2.7.7.7" evidence="11"/>
<keyword evidence="5" id="KW-0234">DNA repair</keyword>
<evidence type="ECO:0000256" key="4">
    <source>
        <dbReference type="ARBA" id="ARBA00022813"/>
    </source>
</evidence>
<evidence type="ECO:0000256" key="7">
    <source>
        <dbReference type="RuleBase" id="RU003991"/>
    </source>
</evidence>
<keyword evidence="4 7" id="KW-0068">Autocatalytic cleavage</keyword>
<keyword evidence="11" id="KW-0808">Transferase</keyword>
<comment type="similarity">
    <text evidence="1 7">Belongs to the peptidase S24 family.</text>
</comment>
<dbReference type="GO" id="GO:0006355">
    <property type="term" value="P:regulation of DNA-templated transcription"/>
    <property type="evidence" value="ECO:0007669"/>
    <property type="project" value="InterPro"/>
</dbReference>
<dbReference type="STRING" id="295108.HT99x_01955"/>
<dbReference type="InterPro" id="IPR039418">
    <property type="entry name" value="LexA-like"/>
</dbReference>
<dbReference type="InterPro" id="IPR015927">
    <property type="entry name" value="Peptidase_S24_S26A/B/C"/>
</dbReference>
<evidence type="ECO:0000256" key="2">
    <source>
        <dbReference type="ARBA" id="ARBA00022763"/>
    </source>
</evidence>
<reference evidence="11" key="3">
    <citation type="submission" date="2021-06" db="EMBL/GenBank/DDBJ databases">
        <title>Genomic Description and Analysis of Intracellular Bacteria, Candidatus Berkiella cookevillensis and Candidatus Berkiella aquae.</title>
        <authorList>
            <person name="Kidane D.T."/>
            <person name="Mehari Y.T."/>
            <person name="Rice F.C."/>
            <person name="Arivett B.A."/>
            <person name="Farone A.L."/>
            <person name="Berk S.G."/>
            <person name="Farone M.B."/>
        </authorList>
    </citation>
    <scope>NUCLEOTIDE SEQUENCE</scope>
    <source>
        <strain evidence="11">HT99</strain>
    </source>
</reference>
<evidence type="ECO:0000313" key="11">
    <source>
        <dbReference type="EMBL" id="MCS5710011.1"/>
    </source>
</evidence>
<dbReference type="GO" id="GO:0003677">
    <property type="term" value="F:DNA binding"/>
    <property type="evidence" value="ECO:0007669"/>
    <property type="project" value="InterPro"/>
</dbReference>
<accession>A0A0Q9YK27</accession>
<dbReference type="CDD" id="cd06529">
    <property type="entry name" value="S24_LexA-like"/>
    <property type="match status" value="1"/>
</dbReference>
<gene>
    <name evidence="10" type="primary">lexA_2</name>
    <name evidence="11" type="synonym">umuD</name>
    <name evidence="11" type="ORF">HT99x_001075</name>
    <name evidence="10" type="ORF">HT99x_01955</name>
</gene>
<dbReference type="NCBIfam" id="NF007621">
    <property type="entry name" value="PRK10276.1"/>
    <property type="match status" value="1"/>
</dbReference>
<proteinExistence type="inferred from homology"/>